<proteinExistence type="predicted"/>
<reference evidence="1" key="1">
    <citation type="journal article" date="2016" name="Nat. Genet.">
        <title>A high-quality carrot genome assembly provides new insights into carotenoid accumulation and asterid genome evolution.</title>
        <authorList>
            <person name="Iorizzo M."/>
            <person name="Ellison S."/>
            <person name="Senalik D."/>
            <person name="Zeng P."/>
            <person name="Satapoomin P."/>
            <person name="Huang J."/>
            <person name="Bowman M."/>
            <person name="Iovene M."/>
            <person name="Sanseverino W."/>
            <person name="Cavagnaro P."/>
            <person name="Yildiz M."/>
            <person name="Macko-Podgorni A."/>
            <person name="Moranska E."/>
            <person name="Grzebelus E."/>
            <person name="Grzebelus D."/>
            <person name="Ashrafi H."/>
            <person name="Zheng Z."/>
            <person name="Cheng S."/>
            <person name="Spooner D."/>
            <person name="Van Deynze A."/>
            <person name="Simon P."/>
        </authorList>
    </citation>
    <scope>NUCLEOTIDE SEQUENCE</scope>
    <source>
        <tissue evidence="1">Leaf</tissue>
    </source>
</reference>
<accession>A0A164TZR8</accession>
<dbReference type="EMBL" id="CP093349">
    <property type="protein sequence ID" value="WOH09588.1"/>
    <property type="molecule type" value="Genomic_DNA"/>
</dbReference>
<dbReference type="Proteomes" id="UP000077755">
    <property type="component" value="Chromosome 7"/>
</dbReference>
<name>A0A164TZR8_DAUCS</name>
<dbReference type="AlphaFoldDB" id="A0A164TZR8"/>
<evidence type="ECO:0000313" key="2">
    <source>
        <dbReference type="Proteomes" id="UP000077755"/>
    </source>
</evidence>
<dbReference type="Gramene" id="KZM88221">
    <property type="protein sequence ID" value="KZM88221"/>
    <property type="gene ID" value="DCAR_025296"/>
</dbReference>
<protein>
    <submittedName>
        <fullName evidence="1">Uncharacterized protein</fullName>
    </submittedName>
</protein>
<sequence length="84" mass="9320">MRGSTSWPCHNPKSLNPSVEFTLSLPVPSTGRIDFIDTIGIYCRILDHMLFMNPHVHSLNAQSSVHILKTNQLLNTRGSCSTAI</sequence>
<keyword evidence="2" id="KW-1185">Reference proteome</keyword>
<evidence type="ECO:0000313" key="1">
    <source>
        <dbReference type="EMBL" id="WOH09588.1"/>
    </source>
</evidence>
<organism evidence="1 2">
    <name type="scientific">Daucus carota subsp. sativus</name>
    <name type="common">Carrot</name>
    <dbReference type="NCBI Taxonomy" id="79200"/>
    <lineage>
        <taxon>Eukaryota</taxon>
        <taxon>Viridiplantae</taxon>
        <taxon>Streptophyta</taxon>
        <taxon>Embryophyta</taxon>
        <taxon>Tracheophyta</taxon>
        <taxon>Spermatophyta</taxon>
        <taxon>Magnoliopsida</taxon>
        <taxon>eudicotyledons</taxon>
        <taxon>Gunneridae</taxon>
        <taxon>Pentapetalae</taxon>
        <taxon>asterids</taxon>
        <taxon>campanulids</taxon>
        <taxon>Apiales</taxon>
        <taxon>Apiaceae</taxon>
        <taxon>Apioideae</taxon>
        <taxon>Scandiceae</taxon>
        <taxon>Daucinae</taxon>
        <taxon>Daucus</taxon>
        <taxon>Daucus sect. Daucus</taxon>
    </lineage>
</organism>
<gene>
    <name evidence="1" type="ORF">DCAR_0729046</name>
</gene>
<reference evidence="1" key="2">
    <citation type="submission" date="2022-03" db="EMBL/GenBank/DDBJ databases">
        <title>Draft title - Genomic analysis of global carrot germplasm unveils the trajectory of domestication and the origin of high carotenoid orange carrot.</title>
        <authorList>
            <person name="Iorizzo M."/>
            <person name="Ellison S."/>
            <person name="Senalik D."/>
            <person name="Macko-Podgorni A."/>
            <person name="Grzebelus D."/>
            <person name="Bostan H."/>
            <person name="Rolling W."/>
            <person name="Curaba J."/>
            <person name="Simon P."/>
        </authorList>
    </citation>
    <scope>NUCLEOTIDE SEQUENCE</scope>
    <source>
        <tissue evidence="1">Leaf</tissue>
    </source>
</reference>